<evidence type="ECO:0000313" key="12">
    <source>
        <dbReference type="Proteomes" id="UP000759537"/>
    </source>
</evidence>
<feature type="disulfide bond" evidence="6">
    <location>
        <begin position="185"/>
        <end position="195"/>
    </location>
</feature>
<dbReference type="Pfam" id="PF23106">
    <property type="entry name" value="EGF_Teneurin"/>
    <property type="match status" value="1"/>
</dbReference>
<organism evidence="11 12">
    <name type="scientific">Russula ochroleuca</name>
    <dbReference type="NCBI Taxonomy" id="152965"/>
    <lineage>
        <taxon>Eukaryota</taxon>
        <taxon>Fungi</taxon>
        <taxon>Dikarya</taxon>
        <taxon>Basidiomycota</taxon>
        <taxon>Agaricomycotina</taxon>
        <taxon>Agaricomycetes</taxon>
        <taxon>Russulales</taxon>
        <taxon>Russulaceae</taxon>
        <taxon>Russula</taxon>
    </lineage>
</organism>
<evidence type="ECO:0000259" key="10">
    <source>
        <dbReference type="PROSITE" id="PS50026"/>
    </source>
</evidence>
<dbReference type="PROSITE" id="PS01248">
    <property type="entry name" value="EGF_LAM_1"/>
    <property type="match status" value="1"/>
</dbReference>
<dbReference type="InterPro" id="IPR002049">
    <property type="entry name" value="LE_dom"/>
</dbReference>
<protein>
    <submittedName>
        <fullName evidence="11">Growth factor receptor domain-containing protein</fullName>
    </submittedName>
</protein>
<dbReference type="InterPro" id="IPR043601">
    <property type="entry name" value="Rspo_Fu-CRD_dom"/>
</dbReference>
<evidence type="ECO:0000256" key="9">
    <source>
        <dbReference type="SAM" id="SignalP"/>
    </source>
</evidence>
<comment type="subcellular location">
    <subcellularLocation>
        <location evidence="1">Secreted</location>
    </subcellularLocation>
</comment>
<dbReference type="OrthoDB" id="18487at2759"/>
<evidence type="ECO:0000256" key="6">
    <source>
        <dbReference type="PROSITE-ProRule" id="PRU00076"/>
    </source>
</evidence>
<dbReference type="EMBL" id="WHVB01000022">
    <property type="protein sequence ID" value="KAF8471623.1"/>
    <property type="molecule type" value="Genomic_DNA"/>
</dbReference>
<keyword evidence="5" id="KW-0325">Glycoprotein</keyword>
<dbReference type="SMART" id="SM00181">
    <property type="entry name" value="EGF"/>
    <property type="match status" value="6"/>
</dbReference>
<feature type="signal peptide" evidence="9">
    <location>
        <begin position="1"/>
        <end position="17"/>
    </location>
</feature>
<dbReference type="PROSITE" id="PS00022">
    <property type="entry name" value="EGF_1"/>
    <property type="match status" value="1"/>
</dbReference>
<keyword evidence="11" id="KW-0675">Receptor</keyword>
<dbReference type="PANTHER" id="PTHR15332:SF175">
    <property type="entry name" value="PROPROTEIN CONVERTASE SUBTILISIN_KEXIN TYPE 5-LIKE"/>
    <property type="match status" value="1"/>
</dbReference>
<evidence type="ECO:0000256" key="8">
    <source>
        <dbReference type="SAM" id="Phobius"/>
    </source>
</evidence>
<dbReference type="PROSITE" id="PS50026">
    <property type="entry name" value="EGF_3"/>
    <property type="match status" value="1"/>
</dbReference>
<name>A0A9P5JYD4_9AGAM</name>
<dbReference type="InterPro" id="IPR000742">
    <property type="entry name" value="EGF"/>
</dbReference>
<proteinExistence type="predicted"/>
<keyword evidence="8" id="KW-0812">Transmembrane</keyword>
<keyword evidence="6" id="KW-1015">Disulfide bond</keyword>
<dbReference type="InterPro" id="IPR009030">
    <property type="entry name" value="Growth_fac_rcpt_cys_sf"/>
</dbReference>
<feature type="domain" description="EGF-like" evidence="10">
    <location>
        <begin position="181"/>
        <end position="213"/>
    </location>
</feature>
<dbReference type="Gene3D" id="2.10.220.10">
    <property type="entry name" value="Hormone Receptor, Insulin-like Growth Factor Receptor 1, Chain A, domain 2"/>
    <property type="match status" value="4"/>
</dbReference>
<keyword evidence="4 9" id="KW-0732">Signal</keyword>
<keyword evidence="3 6" id="KW-0245">EGF-like domain</keyword>
<evidence type="ECO:0000256" key="5">
    <source>
        <dbReference type="ARBA" id="ARBA00023180"/>
    </source>
</evidence>
<dbReference type="CDD" id="cd00064">
    <property type="entry name" value="FU"/>
    <property type="match status" value="2"/>
</dbReference>
<dbReference type="Gene3D" id="2.10.25.10">
    <property type="entry name" value="Laminin"/>
    <property type="match status" value="1"/>
</dbReference>
<dbReference type="SMART" id="SM00180">
    <property type="entry name" value="EGF_Lam"/>
    <property type="match status" value="2"/>
</dbReference>
<dbReference type="SUPFAM" id="SSF57184">
    <property type="entry name" value="Growth factor receptor domain"/>
    <property type="match status" value="4"/>
</dbReference>
<evidence type="ECO:0000256" key="3">
    <source>
        <dbReference type="ARBA" id="ARBA00022536"/>
    </source>
</evidence>
<evidence type="ECO:0000256" key="4">
    <source>
        <dbReference type="ARBA" id="ARBA00022729"/>
    </source>
</evidence>
<feature type="region of interest" description="Disordered" evidence="7">
    <location>
        <begin position="812"/>
        <end position="880"/>
    </location>
</feature>
<comment type="caution">
    <text evidence="11">The sequence shown here is derived from an EMBL/GenBank/DDBJ whole genome shotgun (WGS) entry which is preliminary data.</text>
</comment>
<feature type="compositionally biased region" description="Low complexity" evidence="7">
    <location>
        <begin position="814"/>
        <end position="828"/>
    </location>
</feature>
<evidence type="ECO:0000256" key="2">
    <source>
        <dbReference type="ARBA" id="ARBA00022525"/>
    </source>
</evidence>
<dbReference type="AlphaFoldDB" id="A0A9P5JYD4"/>
<reference evidence="11" key="1">
    <citation type="submission" date="2019-10" db="EMBL/GenBank/DDBJ databases">
        <authorList>
            <consortium name="DOE Joint Genome Institute"/>
            <person name="Kuo A."/>
            <person name="Miyauchi S."/>
            <person name="Kiss E."/>
            <person name="Drula E."/>
            <person name="Kohler A."/>
            <person name="Sanchez-Garcia M."/>
            <person name="Andreopoulos B."/>
            <person name="Barry K.W."/>
            <person name="Bonito G."/>
            <person name="Buee M."/>
            <person name="Carver A."/>
            <person name="Chen C."/>
            <person name="Cichocki N."/>
            <person name="Clum A."/>
            <person name="Culley D."/>
            <person name="Crous P.W."/>
            <person name="Fauchery L."/>
            <person name="Girlanda M."/>
            <person name="Hayes R."/>
            <person name="Keri Z."/>
            <person name="LaButti K."/>
            <person name="Lipzen A."/>
            <person name="Lombard V."/>
            <person name="Magnuson J."/>
            <person name="Maillard F."/>
            <person name="Morin E."/>
            <person name="Murat C."/>
            <person name="Nolan M."/>
            <person name="Ohm R."/>
            <person name="Pangilinan J."/>
            <person name="Pereira M."/>
            <person name="Perotto S."/>
            <person name="Peter M."/>
            <person name="Riley R."/>
            <person name="Sitrit Y."/>
            <person name="Stielow B."/>
            <person name="Szollosi G."/>
            <person name="Zifcakova L."/>
            <person name="Stursova M."/>
            <person name="Spatafora J.W."/>
            <person name="Tedersoo L."/>
            <person name="Vaario L.-M."/>
            <person name="Yamada A."/>
            <person name="Yan M."/>
            <person name="Wang P."/>
            <person name="Xu J."/>
            <person name="Bruns T."/>
            <person name="Baldrian P."/>
            <person name="Vilgalys R."/>
            <person name="Henrissat B."/>
            <person name="Grigoriev I.V."/>
            <person name="Hibbett D."/>
            <person name="Nagy L.G."/>
            <person name="Martin F.M."/>
        </authorList>
    </citation>
    <scope>NUCLEOTIDE SEQUENCE</scope>
    <source>
        <strain evidence="11">Prilba</strain>
    </source>
</reference>
<evidence type="ECO:0000313" key="11">
    <source>
        <dbReference type="EMBL" id="KAF8471623.1"/>
    </source>
</evidence>
<dbReference type="GO" id="GO:0005576">
    <property type="term" value="C:extracellular region"/>
    <property type="evidence" value="ECO:0007669"/>
    <property type="project" value="UniProtKB-SubCell"/>
</dbReference>
<dbReference type="CDD" id="cd00055">
    <property type="entry name" value="EGF_Lam"/>
    <property type="match status" value="1"/>
</dbReference>
<accession>A0A9P5JYD4</accession>
<feature type="disulfide bond" evidence="6">
    <location>
        <begin position="203"/>
        <end position="212"/>
    </location>
</feature>
<feature type="chain" id="PRO_5040425894" evidence="9">
    <location>
        <begin position="18"/>
        <end position="880"/>
    </location>
</feature>
<dbReference type="InterPro" id="IPR006212">
    <property type="entry name" value="Furin_repeat"/>
</dbReference>
<feature type="compositionally biased region" description="Polar residues" evidence="7">
    <location>
        <begin position="868"/>
        <end position="880"/>
    </location>
</feature>
<keyword evidence="12" id="KW-1185">Reference proteome</keyword>
<comment type="caution">
    <text evidence="6">Lacks conserved residue(s) required for the propagation of feature annotation.</text>
</comment>
<keyword evidence="2" id="KW-0964">Secreted</keyword>
<dbReference type="PANTHER" id="PTHR15332">
    <property type="entry name" value="PROPROTEIN CONVERTASE SUBTILISIN_KEXIN TYPE 5-LIKE"/>
    <property type="match status" value="1"/>
</dbReference>
<evidence type="ECO:0000256" key="7">
    <source>
        <dbReference type="SAM" id="MobiDB-lite"/>
    </source>
</evidence>
<keyword evidence="8" id="KW-0472">Membrane</keyword>
<dbReference type="Pfam" id="PF15913">
    <property type="entry name" value="Furin-like_2"/>
    <property type="match status" value="1"/>
</dbReference>
<evidence type="ECO:0000256" key="1">
    <source>
        <dbReference type="ARBA" id="ARBA00004613"/>
    </source>
</evidence>
<reference evidence="11" key="2">
    <citation type="journal article" date="2020" name="Nat. Commun.">
        <title>Large-scale genome sequencing of mycorrhizal fungi provides insights into the early evolution of symbiotic traits.</title>
        <authorList>
            <person name="Miyauchi S."/>
            <person name="Kiss E."/>
            <person name="Kuo A."/>
            <person name="Drula E."/>
            <person name="Kohler A."/>
            <person name="Sanchez-Garcia M."/>
            <person name="Morin E."/>
            <person name="Andreopoulos B."/>
            <person name="Barry K.W."/>
            <person name="Bonito G."/>
            <person name="Buee M."/>
            <person name="Carver A."/>
            <person name="Chen C."/>
            <person name="Cichocki N."/>
            <person name="Clum A."/>
            <person name="Culley D."/>
            <person name="Crous P.W."/>
            <person name="Fauchery L."/>
            <person name="Girlanda M."/>
            <person name="Hayes R.D."/>
            <person name="Keri Z."/>
            <person name="LaButti K."/>
            <person name="Lipzen A."/>
            <person name="Lombard V."/>
            <person name="Magnuson J."/>
            <person name="Maillard F."/>
            <person name="Murat C."/>
            <person name="Nolan M."/>
            <person name="Ohm R.A."/>
            <person name="Pangilinan J."/>
            <person name="Pereira M.F."/>
            <person name="Perotto S."/>
            <person name="Peter M."/>
            <person name="Pfister S."/>
            <person name="Riley R."/>
            <person name="Sitrit Y."/>
            <person name="Stielow J.B."/>
            <person name="Szollosi G."/>
            <person name="Zifcakova L."/>
            <person name="Stursova M."/>
            <person name="Spatafora J.W."/>
            <person name="Tedersoo L."/>
            <person name="Vaario L.M."/>
            <person name="Yamada A."/>
            <person name="Yan M."/>
            <person name="Wang P."/>
            <person name="Xu J."/>
            <person name="Bruns T."/>
            <person name="Baldrian P."/>
            <person name="Vilgalys R."/>
            <person name="Dunand C."/>
            <person name="Henrissat B."/>
            <person name="Grigoriev I.V."/>
            <person name="Hibbett D."/>
            <person name="Nagy L.G."/>
            <person name="Martin F.M."/>
        </authorList>
    </citation>
    <scope>NUCLEOTIDE SEQUENCE</scope>
    <source>
        <strain evidence="11">Prilba</strain>
    </source>
</reference>
<dbReference type="SMART" id="SM00261">
    <property type="entry name" value="FU"/>
    <property type="match status" value="7"/>
</dbReference>
<gene>
    <name evidence="11" type="ORF">DFH94DRAFT_636981</name>
</gene>
<dbReference type="Proteomes" id="UP000759537">
    <property type="component" value="Unassembled WGS sequence"/>
</dbReference>
<sequence>MLPTLLSILTALFVARAAPISINSTVVCSAGQCIQGFTNTTIGTILSSSNVPSDVILLPGQYTSTTNPQLLHQLLTSSSTSSSPSTGFNASALSLPLNVALQPGLAIYPQALYSGQAEFSALPTSPPSNSSPTPFSAGSIAMSSNLWIAVTAGSNRIILWDSVPDVSQLPGISSLSLSAVESNACSPQCSGAGVCSASGQCTCPSGFNGSSCEVCAKGFFGPSCQACPAGCTTCDDGISGSGRCLSSTVANLSSACNCLNGVCGSNGQCTCNAGWTTASNGTQCATCAPGFFLDGNGNCAVCELGCQQCADGSGICVTCKQGFTQDANDRTKCDAVQSVTSSGTVCPDGSFSNGSTCQPCSPSCSTCSGSTSNDCIVCGNGQFSLGGSCVPTNGNGVCDGSSMVANNNKHECDSCPAKCTSCGIPNFNVASTINQLQCATCLPGFVLSNGLCVESCPSGTFLSPTDNLTCTACSSQCGACVGAANFCLTCNGGQLASGGQCVSSCPSNTITSAGTCTTCHPDCATCSGTSFNQCSSCSSNRPVLSNGRCLPTCSKTQFFDSASGSCQSCDSSCSSCSGAGPSNCLACSSSSSVLRGGSCVPANCNGNDTTTATVVPGLGVCLSELVSVPQGSGTSGSVPLPTITGLNSPTAVNGGRRLAWWEILLMTLGCVFIFVCVLALFRRRMRAKRAKRTAAFAAAKNIDARGVGWRGKLSSLLSSISPFSRGPRISKEDKVALHVERLRNQEEERHMAALGELGVGPGLLAAPGSQYSRSVRGGGSVAADTESLYSQVTGLPPRAPVPRKPVNMRGILERGPSSSSRISGTTVSNVRSVPETSEAQRYAKSVEERDGLGPGGGGDTYWLVPAGTGTSQASRNPFRK</sequence>
<feature type="transmembrane region" description="Helical" evidence="8">
    <location>
        <begin position="658"/>
        <end position="681"/>
    </location>
</feature>
<keyword evidence="8" id="KW-1133">Transmembrane helix</keyword>
<feature type="compositionally biased region" description="Polar residues" evidence="7">
    <location>
        <begin position="829"/>
        <end position="839"/>
    </location>
</feature>